<dbReference type="PANTHER" id="PTHR43785:SF12">
    <property type="entry name" value="TYPE-1 GLUTAMINE SYNTHETASE 2"/>
    <property type="match status" value="1"/>
</dbReference>
<keyword evidence="9" id="KW-1185">Reference proteome</keyword>
<dbReference type="PROSITE" id="PS51987">
    <property type="entry name" value="GS_CATALYTIC"/>
    <property type="match status" value="1"/>
</dbReference>
<comment type="similarity">
    <text evidence="1 5 6">Belongs to the glutamine synthetase family.</text>
</comment>
<dbReference type="RefSeq" id="WP_128783594.1">
    <property type="nucleotide sequence ID" value="NZ_RJLM01000003.1"/>
</dbReference>
<evidence type="ECO:0000259" key="7">
    <source>
        <dbReference type="PROSITE" id="PS51987"/>
    </source>
</evidence>
<comment type="caution">
    <text evidence="8">The sequence shown here is derived from an EMBL/GenBank/DDBJ whole genome shotgun (WGS) entry which is preliminary data.</text>
</comment>
<evidence type="ECO:0000256" key="6">
    <source>
        <dbReference type="RuleBase" id="RU000384"/>
    </source>
</evidence>
<dbReference type="FunFam" id="3.30.590.10:FF:000005">
    <property type="entry name" value="Probable glutamine synthetase"/>
    <property type="match status" value="1"/>
</dbReference>
<dbReference type="OrthoDB" id="9789509at2"/>
<dbReference type="Pfam" id="PF00120">
    <property type="entry name" value="Gln-synt_C"/>
    <property type="match status" value="1"/>
</dbReference>
<evidence type="ECO:0000256" key="4">
    <source>
        <dbReference type="ARBA" id="ARBA00022840"/>
    </source>
</evidence>
<dbReference type="AlphaFoldDB" id="A0A3S3QSW0"/>
<gene>
    <name evidence="8" type="ORF">EDI28_09440</name>
</gene>
<dbReference type="SMART" id="SM01230">
    <property type="entry name" value="Gln-synt_C"/>
    <property type="match status" value="1"/>
</dbReference>
<keyword evidence="2" id="KW-0436">Ligase</keyword>
<dbReference type="SUPFAM" id="SSF55931">
    <property type="entry name" value="Glutamine synthetase/guanido kinase"/>
    <property type="match status" value="1"/>
</dbReference>
<dbReference type="GO" id="GO:0042402">
    <property type="term" value="P:biogenic amine catabolic process"/>
    <property type="evidence" value="ECO:0007669"/>
    <property type="project" value="UniProtKB-ARBA"/>
</dbReference>
<dbReference type="Proteomes" id="UP000287563">
    <property type="component" value="Unassembled WGS sequence"/>
</dbReference>
<dbReference type="GO" id="GO:0005524">
    <property type="term" value="F:ATP binding"/>
    <property type="evidence" value="ECO:0007669"/>
    <property type="project" value="UniProtKB-KW"/>
</dbReference>
<dbReference type="GO" id="GO:0004356">
    <property type="term" value="F:glutamine synthetase activity"/>
    <property type="evidence" value="ECO:0007669"/>
    <property type="project" value="InterPro"/>
</dbReference>
<evidence type="ECO:0000313" key="9">
    <source>
        <dbReference type="Proteomes" id="UP000287563"/>
    </source>
</evidence>
<keyword evidence="3" id="KW-0547">Nucleotide-binding</keyword>
<evidence type="ECO:0000256" key="5">
    <source>
        <dbReference type="PROSITE-ProRule" id="PRU01331"/>
    </source>
</evidence>
<dbReference type="PANTHER" id="PTHR43785">
    <property type="entry name" value="GAMMA-GLUTAMYLPUTRESCINE SYNTHETASE"/>
    <property type="match status" value="1"/>
</dbReference>
<evidence type="ECO:0000256" key="1">
    <source>
        <dbReference type="ARBA" id="ARBA00009897"/>
    </source>
</evidence>
<proteinExistence type="inferred from homology"/>
<feature type="domain" description="GS catalytic" evidence="7">
    <location>
        <begin position="118"/>
        <end position="455"/>
    </location>
</feature>
<dbReference type="InterPro" id="IPR014746">
    <property type="entry name" value="Gln_synth/guanido_kin_cat_dom"/>
</dbReference>
<evidence type="ECO:0000313" key="8">
    <source>
        <dbReference type="EMBL" id="RWX55571.1"/>
    </source>
</evidence>
<dbReference type="GO" id="GO:0006576">
    <property type="term" value="P:biogenic amine metabolic process"/>
    <property type="evidence" value="ECO:0007669"/>
    <property type="project" value="UniProtKB-ARBA"/>
</dbReference>
<dbReference type="Gene3D" id="3.30.590.10">
    <property type="entry name" value="Glutamine synthetase/guanido kinase, catalytic domain"/>
    <property type="match status" value="1"/>
</dbReference>
<sequence>MEARDVKTIDDAKAIINDRGLTHVKVGLFDNDGVMRGKYMSKSKFFSSLEHGFAFCDVVLGWDVKDQLYDNAQYTGWHTGYPDAPVRIIADSCRDILDEDGMLLFIAEFSGKAESICPRATLRKMIEKADEMGFDALAALEYEFFLFNETPHSAREKGFRNLETVTPDWFGYSMIRNSTYSDLYKSILAMAETMDFPIEGIHSETGPGVIEAAIAVDHAEAAGDKAALFKTYMKVLAQKQNLLATFMAKWSNDYPGQSGHIHLSLMNKDGSSAFYDSNQPYAMSQIQRHFLAGQQRLMPELLCMIAPSVNSYSRMIPGFWAPTDATWGIENRTTALRVISGSAKSQRIEYRIGAADANPYLALAAALGSGLYGIARGWAPYEAVTGNAYEQPHPSDLELPRTLWDATQRFKASQAARELFGDAFVEHFSASREWEDREFRKHVTDWELNRYFEII</sequence>
<organism evidence="8 9">
    <name type="scientific">Photobacterium chitinilyticum</name>
    <dbReference type="NCBI Taxonomy" id="2485123"/>
    <lineage>
        <taxon>Bacteria</taxon>
        <taxon>Pseudomonadati</taxon>
        <taxon>Pseudomonadota</taxon>
        <taxon>Gammaproteobacteria</taxon>
        <taxon>Vibrionales</taxon>
        <taxon>Vibrionaceae</taxon>
        <taxon>Photobacterium</taxon>
    </lineage>
</organism>
<accession>A0A3S3QSW0</accession>
<dbReference type="InterPro" id="IPR008146">
    <property type="entry name" value="Gln_synth_cat_dom"/>
</dbReference>
<reference evidence="8 9" key="1">
    <citation type="submission" date="2018-11" db="EMBL/GenBank/DDBJ databases">
        <title>Photobacterium sp. BEI247 sp. nov., a marine bacterium isolated from Yongle Blue Hole in the South China Sea.</title>
        <authorList>
            <person name="Wang X."/>
        </authorList>
    </citation>
    <scope>NUCLEOTIDE SEQUENCE [LARGE SCALE GENOMIC DNA]</scope>
    <source>
        <strain evidence="9">BEI247</strain>
    </source>
</reference>
<keyword evidence="4" id="KW-0067">ATP-binding</keyword>
<evidence type="ECO:0000256" key="2">
    <source>
        <dbReference type="ARBA" id="ARBA00022598"/>
    </source>
</evidence>
<protein>
    <submittedName>
        <fullName evidence="8">Glutamine synthetase</fullName>
    </submittedName>
</protein>
<evidence type="ECO:0000256" key="3">
    <source>
        <dbReference type="ARBA" id="ARBA00022741"/>
    </source>
</evidence>
<dbReference type="EMBL" id="RJLM01000003">
    <property type="protein sequence ID" value="RWX55571.1"/>
    <property type="molecule type" value="Genomic_DNA"/>
</dbReference>
<name>A0A3S3QSW0_9GAMM</name>